<protein>
    <submittedName>
        <fullName evidence="1">Uncharacterized protein</fullName>
    </submittedName>
</protein>
<proteinExistence type="predicted"/>
<evidence type="ECO:0000313" key="1">
    <source>
        <dbReference type="EMBL" id="PKV09339.1"/>
    </source>
</evidence>
<reference evidence="1 2" key="1">
    <citation type="submission" date="2017-10" db="EMBL/GenBank/DDBJ databases">
        <title>Bifidobacterium genomics.</title>
        <authorList>
            <person name="Lugli G.A."/>
            <person name="Milani C."/>
            <person name="Mancabelli L."/>
        </authorList>
    </citation>
    <scope>NUCLEOTIDE SEQUENCE [LARGE SCALE GENOMIC DNA]</scope>
    <source>
        <strain evidence="1 2">1460B</strain>
    </source>
</reference>
<evidence type="ECO:0000313" key="2">
    <source>
        <dbReference type="Proteomes" id="UP000233731"/>
    </source>
</evidence>
<sequence length="31" mass="3398">MPQPNVVHMALLVNTSLGKEIEVYETVGISQ</sequence>
<comment type="caution">
    <text evidence="1">The sequence shown here is derived from an EMBL/GenBank/DDBJ whole genome shotgun (WGS) entry which is preliminary data.</text>
</comment>
<accession>A0A2N3RA31</accession>
<dbReference type="EMBL" id="PCHJ01000015">
    <property type="protein sequence ID" value="PKV09339.1"/>
    <property type="molecule type" value="Genomic_DNA"/>
</dbReference>
<organism evidence="1 2">
    <name type="scientific">Bifidobacterium asteroides</name>
    <dbReference type="NCBI Taxonomy" id="1684"/>
    <lineage>
        <taxon>Bacteria</taxon>
        <taxon>Bacillati</taxon>
        <taxon>Actinomycetota</taxon>
        <taxon>Actinomycetes</taxon>
        <taxon>Bifidobacteriales</taxon>
        <taxon>Bifidobacteriaceae</taxon>
        <taxon>Bifidobacterium</taxon>
    </lineage>
</organism>
<dbReference type="Proteomes" id="UP000233731">
    <property type="component" value="Unassembled WGS sequence"/>
</dbReference>
<gene>
    <name evidence="1" type="ORF">CQR44_0872</name>
</gene>
<name>A0A2N3RA31_9BIFI</name>
<dbReference type="AlphaFoldDB" id="A0A2N3RA31"/>